<dbReference type="FunFam" id="2.60.40.420:FF:000045">
    <property type="entry name" value="Laccase 2"/>
    <property type="match status" value="1"/>
</dbReference>
<dbReference type="CDD" id="cd13858">
    <property type="entry name" value="CuRO_1_tcLCC2_insect_like"/>
    <property type="match status" value="1"/>
</dbReference>
<dbReference type="Proteomes" id="UP000019118">
    <property type="component" value="Unassembled WGS sequence"/>
</dbReference>
<dbReference type="Pfam" id="PF07731">
    <property type="entry name" value="Cu-oxidase_2"/>
    <property type="match status" value="1"/>
</dbReference>
<dbReference type="GeneID" id="109539707"/>
<dbReference type="InterPro" id="IPR011706">
    <property type="entry name" value="Cu-oxidase_C"/>
</dbReference>
<dbReference type="InterPro" id="IPR033138">
    <property type="entry name" value="Cu_oxidase_CS"/>
</dbReference>
<evidence type="ECO:0000259" key="8">
    <source>
        <dbReference type="Pfam" id="PF07731"/>
    </source>
</evidence>
<dbReference type="GO" id="GO:0006826">
    <property type="term" value="P:iron ion transport"/>
    <property type="evidence" value="ECO:0007669"/>
    <property type="project" value="TreeGrafter"/>
</dbReference>
<evidence type="ECO:0000259" key="9">
    <source>
        <dbReference type="Pfam" id="PF07732"/>
    </source>
</evidence>
<evidence type="ECO:0000256" key="6">
    <source>
        <dbReference type="SAM" id="SignalP"/>
    </source>
</evidence>
<evidence type="ECO:0000256" key="3">
    <source>
        <dbReference type="ARBA" id="ARBA00023002"/>
    </source>
</evidence>
<evidence type="ECO:0000256" key="5">
    <source>
        <dbReference type="SAM" id="MobiDB-lite"/>
    </source>
</evidence>
<keyword evidence="6" id="KW-0732">Signal</keyword>
<dbReference type="CDD" id="cd13905">
    <property type="entry name" value="CuRO_3_tcLLC2_insect_like"/>
    <property type="match status" value="1"/>
</dbReference>
<dbReference type="PANTHER" id="PTHR11709:SF394">
    <property type="entry name" value="FI03373P-RELATED"/>
    <property type="match status" value="1"/>
</dbReference>
<organism evidence="10 11">
    <name type="scientific">Dendroctonus ponderosae</name>
    <name type="common">Mountain pine beetle</name>
    <dbReference type="NCBI Taxonomy" id="77166"/>
    <lineage>
        <taxon>Eukaryota</taxon>
        <taxon>Metazoa</taxon>
        <taxon>Ecdysozoa</taxon>
        <taxon>Arthropoda</taxon>
        <taxon>Hexapoda</taxon>
        <taxon>Insecta</taxon>
        <taxon>Pterygota</taxon>
        <taxon>Neoptera</taxon>
        <taxon>Endopterygota</taxon>
        <taxon>Coleoptera</taxon>
        <taxon>Polyphaga</taxon>
        <taxon>Cucujiformia</taxon>
        <taxon>Curculionidae</taxon>
        <taxon>Scolytinae</taxon>
        <taxon>Dendroctonus</taxon>
    </lineage>
</organism>
<accession>A0AAR5PQA3</accession>
<dbReference type="PROSITE" id="PS00079">
    <property type="entry name" value="MULTICOPPER_OXIDASE1"/>
    <property type="match status" value="1"/>
</dbReference>
<feature type="region of interest" description="Disordered" evidence="5">
    <location>
        <begin position="436"/>
        <end position="466"/>
    </location>
</feature>
<dbReference type="InterPro" id="IPR045087">
    <property type="entry name" value="Cu-oxidase_fam"/>
</dbReference>
<evidence type="ECO:0000259" key="7">
    <source>
        <dbReference type="Pfam" id="PF00394"/>
    </source>
</evidence>
<evidence type="ECO:0000256" key="2">
    <source>
        <dbReference type="ARBA" id="ARBA00022723"/>
    </source>
</evidence>
<dbReference type="GO" id="GO:0005507">
    <property type="term" value="F:copper ion binding"/>
    <property type="evidence" value="ECO:0007669"/>
    <property type="project" value="InterPro"/>
</dbReference>
<dbReference type="InterPro" id="IPR001117">
    <property type="entry name" value="Cu-oxidase_2nd"/>
</dbReference>
<dbReference type="PANTHER" id="PTHR11709">
    <property type="entry name" value="MULTI-COPPER OXIDASE"/>
    <property type="match status" value="1"/>
</dbReference>
<dbReference type="EnsemblMetazoa" id="XM_019907641.1">
    <property type="protein sequence ID" value="XP_019763200.1"/>
    <property type="gene ID" value="LOC109539707"/>
</dbReference>
<sequence length="765" mass="87549">MAFFWSGHTRLDAMWKHLWLVAVACNAAAAFAGINDANSFTKQYTYEEDPHPCARKCIHDKPMTCHYYFEVENYYTLSKACHDCPRNQSDCFRVDCVPGDGHERGVVTVNRKIPGPAIEVCQDDEIVVDVKNLLMSEGTTIHWHGQHMRDTPYMDGVPYVTQCPILPRTTFRYSFKAAQAGTHFWHSHLGVQRADGCYGPLIVRVPEELNPHNTLYDFDLSAHTITLIDWENKTSMEKFLDHHHSDGNNKPLTLLVNGMGRNRMFSNETNDTLHTPLARFSVEQGYRYRFRVINAGFLNCPVEVSVDNHSISVISSDGEDINPVEADSLVSYAGERFDFVLSADQPKNLYWIRFRGLMDCDERYMKAFQVAVLEYKDYAEEKDVDAMMDQNTPTWESTEMTNETELSNDVTDQLPTQATLLERNVFENFYSSDETLPESIPDYENSRRGGKQLNSLNKGTESNTSHISIPDLSSIRKWDHRLKQKPDYQFFLAYDFYRIDNPHFYGDGYEFYNVSPSMNQLLTPQINHISMEMPSFPLLPQREDIAANSFCNENTVDKENCTREYCECPHAYELKLDSVVELVIIDEGFAFDANHPFHLHGNAFRVVAMEKIGSNVTVEQVKLKDRKGLIKRNLLDAPIKDTVTVPDGGYTVVRFQASNPGFWLFHCHLEFHAEIGMALVFKVGDYNEMAPVPPNFPRCGNYMPQAEALESGKPTCSKYPLLREFEKVLFGDYCESDSSGSVDLRYDKTLAGILLGLWFFFAIYS</sequence>
<reference evidence="10" key="2">
    <citation type="submission" date="2024-08" db="UniProtKB">
        <authorList>
            <consortium name="EnsemblMetazoa"/>
        </authorList>
    </citation>
    <scope>IDENTIFICATION</scope>
</reference>
<feature type="domain" description="Plastocyanin-like" evidence="8">
    <location>
        <begin position="544"/>
        <end position="684"/>
    </location>
</feature>
<dbReference type="GO" id="GO:0016491">
    <property type="term" value="F:oxidoreductase activity"/>
    <property type="evidence" value="ECO:0007669"/>
    <property type="project" value="UniProtKB-KW"/>
</dbReference>
<dbReference type="AlphaFoldDB" id="A0AAR5PQA3"/>
<feature type="domain" description="Plastocyanin-like" evidence="9">
    <location>
        <begin position="96"/>
        <end position="206"/>
    </location>
</feature>
<dbReference type="CTD" id="115882145"/>
<proteinExistence type="inferred from homology"/>
<dbReference type="KEGG" id="dpa:109539707"/>
<dbReference type="InterPro" id="IPR011707">
    <property type="entry name" value="Cu-oxidase-like_N"/>
</dbReference>
<protein>
    <submittedName>
        <fullName evidence="10">Uncharacterized protein</fullName>
    </submittedName>
</protein>
<dbReference type="InterPro" id="IPR002355">
    <property type="entry name" value="Cu_oxidase_Cu_BS"/>
</dbReference>
<dbReference type="CDD" id="cd13884">
    <property type="entry name" value="CuRO_2_tcLCC_insect_like"/>
    <property type="match status" value="1"/>
</dbReference>
<reference evidence="11" key="1">
    <citation type="journal article" date="2013" name="Genome Biol.">
        <title>Draft genome of the mountain pine beetle, Dendroctonus ponderosae Hopkins, a major forest pest.</title>
        <authorList>
            <person name="Keeling C.I."/>
            <person name="Yuen M.M."/>
            <person name="Liao N.Y."/>
            <person name="Docking T.R."/>
            <person name="Chan S.K."/>
            <person name="Taylor G.A."/>
            <person name="Palmquist D.L."/>
            <person name="Jackman S.D."/>
            <person name="Nguyen A."/>
            <person name="Li M."/>
            <person name="Henderson H."/>
            <person name="Janes J.K."/>
            <person name="Zhao Y."/>
            <person name="Pandoh P."/>
            <person name="Moore R."/>
            <person name="Sperling F.A."/>
            <person name="Huber D.P."/>
            <person name="Birol I."/>
            <person name="Jones S.J."/>
            <person name="Bohlmann J."/>
        </authorList>
    </citation>
    <scope>NUCLEOTIDE SEQUENCE</scope>
</reference>
<feature type="domain" description="Plastocyanin-like" evidence="7">
    <location>
        <begin position="223"/>
        <end position="376"/>
    </location>
</feature>
<evidence type="ECO:0000313" key="10">
    <source>
        <dbReference type="EnsemblMetazoa" id="XP_019763200.1"/>
    </source>
</evidence>
<dbReference type="Gene3D" id="2.60.40.420">
    <property type="entry name" value="Cupredoxins - blue copper proteins"/>
    <property type="match status" value="3"/>
</dbReference>
<evidence type="ECO:0000256" key="1">
    <source>
        <dbReference type="ARBA" id="ARBA00010609"/>
    </source>
</evidence>
<dbReference type="SUPFAM" id="SSF49503">
    <property type="entry name" value="Cupredoxins"/>
    <property type="match status" value="3"/>
</dbReference>
<dbReference type="InterPro" id="IPR008972">
    <property type="entry name" value="Cupredoxin"/>
</dbReference>
<dbReference type="GO" id="GO:0005886">
    <property type="term" value="C:plasma membrane"/>
    <property type="evidence" value="ECO:0007669"/>
    <property type="project" value="TreeGrafter"/>
</dbReference>
<keyword evidence="3" id="KW-0560">Oxidoreductase</keyword>
<dbReference type="Pfam" id="PF07732">
    <property type="entry name" value="Cu-oxidase_3"/>
    <property type="match status" value="1"/>
</dbReference>
<feature type="signal peptide" evidence="6">
    <location>
        <begin position="1"/>
        <end position="32"/>
    </location>
</feature>
<feature type="chain" id="PRO_5043792827" evidence="6">
    <location>
        <begin position="33"/>
        <end position="765"/>
    </location>
</feature>
<keyword evidence="2" id="KW-0479">Metal-binding</keyword>
<dbReference type="Pfam" id="PF00394">
    <property type="entry name" value="Cu-oxidase"/>
    <property type="match status" value="1"/>
</dbReference>
<dbReference type="PROSITE" id="PS00080">
    <property type="entry name" value="MULTICOPPER_OXIDASE2"/>
    <property type="match status" value="1"/>
</dbReference>
<comment type="similarity">
    <text evidence="1">Belongs to the multicopper oxidase family.</text>
</comment>
<keyword evidence="4" id="KW-0186">Copper</keyword>
<keyword evidence="11" id="KW-1185">Reference proteome</keyword>
<feature type="compositionally biased region" description="Polar residues" evidence="5">
    <location>
        <begin position="452"/>
        <end position="466"/>
    </location>
</feature>
<evidence type="ECO:0000256" key="4">
    <source>
        <dbReference type="ARBA" id="ARBA00023008"/>
    </source>
</evidence>
<name>A0AAR5PQA3_DENPD</name>
<dbReference type="FunFam" id="2.60.40.420:FF:000031">
    <property type="entry name" value="Laccase-2 isoform A"/>
    <property type="match status" value="1"/>
</dbReference>
<evidence type="ECO:0000313" key="11">
    <source>
        <dbReference type="Proteomes" id="UP000019118"/>
    </source>
</evidence>